<evidence type="ECO:0000313" key="2">
    <source>
        <dbReference type="Proteomes" id="UP000604046"/>
    </source>
</evidence>
<dbReference type="AlphaFoldDB" id="A0A812M7V4"/>
<proteinExistence type="predicted"/>
<name>A0A812M7V4_9DINO</name>
<comment type="caution">
    <text evidence="1">The sequence shown here is derived from an EMBL/GenBank/DDBJ whole genome shotgun (WGS) entry which is preliminary data.</text>
</comment>
<protein>
    <submittedName>
        <fullName evidence="1">Uncharacterized protein</fullName>
    </submittedName>
</protein>
<dbReference type="Proteomes" id="UP000604046">
    <property type="component" value="Unassembled WGS sequence"/>
</dbReference>
<gene>
    <name evidence="1" type="ORF">SNAT2548_LOCUS13530</name>
</gene>
<organism evidence="1 2">
    <name type="scientific">Symbiodinium natans</name>
    <dbReference type="NCBI Taxonomy" id="878477"/>
    <lineage>
        <taxon>Eukaryota</taxon>
        <taxon>Sar</taxon>
        <taxon>Alveolata</taxon>
        <taxon>Dinophyceae</taxon>
        <taxon>Suessiales</taxon>
        <taxon>Symbiodiniaceae</taxon>
        <taxon>Symbiodinium</taxon>
    </lineage>
</organism>
<dbReference type="EMBL" id="CAJNDS010001435">
    <property type="protein sequence ID" value="CAE7259531.1"/>
    <property type="molecule type" value="Genomic_DNA"/>
</dbReference>
<reference evidence="1" key="1">
    <citation type="submission" date="2021-02" db="EMBL/GenBank/DDBJ databases">
        <authorList>
            <person name="Dougan E. K."/>
            <person name="Rhodes N."/>
            <person name="Thang M."/>
            <person name="Chan C."/>
        </authorList>
    </citation>
    <scope>NUCLEOTIDE SEQUENCE</scope>
</reference>
<evidence type="ECO:0000313" key="1">
    <source>
        <dbReference type="EMBL" id="CAE7259531.1"/>
    </source>
</evidence>
<keyword evidence="2" id="KW-1185">Reference proteome</keyword>
<sequence length="206" mass="21758">MRGNTTSTTTATNTTITLTETETTTFTGTWFEIHTVLILNLVTGNSYLLAETPGGSAAVADIIADQAGSPRHLTSAVIVPRPLSSNTEEVSSTQAQVRAEMLDYRRTRQEARAVASGLAAALDSMSLTAVTAAVNARLPVRRVSVTEKHFGIDITSPTGAVEVFRDLAMTTTTSPTQEPTGINAAWPGAPSARALWVAAAVFFLHL</sequence>
<accession>A0A812M7V4</accession>